<accession>A0ABW0IQA0</accession>
<evidence type="ECO:0000313" key="3">
    <source>
        <dbReference type="Proteomes" id="UP001596053"/>
    </source>
</evidence>
<sequence>MSVQPVNTALPGGSVDNNGAGFDDAIAAAQQRNAGAGKADQQDEISQDELARMVGQYGSQVMSMLLMPRMTDMLGEVMADEEG</sequence>
<organism evidence="2 3">
    <name type="scientific">Bosea eneae</name>
    <dbReference type="NCBI Taxonomy" id="151454"/>
    <lineage>
        <taxon>Bacteria</taxon>
        <taxon>Pseudomonadati</taxon>
        <taxon>Pseudomonadota</taxon>
        <taxon>Alphaproteobacteria</taxon>
        <taxon>Hyphomicrobiales</taxon>
        <taxon>Boseaceae</taxon>
        <taxon>Bosea</taxon>
    </lineage>
</organism>
<dbReference type="RefSeq" id="WP_377798880.1">
    <property type="nucleotide sequence ID" value="NZ_JBHSLW010000016.1"/>
</dbReference>
<proteinExistence type="predicted"/>
<reference evidence="3" key="1">
    <citation type="journal article" date="2019" name="Int. J. Syst. Evol. Microbiol.">
        <title>The Global Catalogue of Microorganisms (GCM) 10K type strain sequencing project: providing services to taxonomists for standard genome sequencing and annotation.</title>
        <authorList>
            <consortium name="The Broad Institute Genomics Platform"/>
            <consortium name="The Broad Institute Genome Sequencing Center for Infectious Disease"/>
            <person name="Wu L."/>
            <person name="Ma J."/>
        </authorList>
    </citation>
    <scope>NUCLEOTIDE SEQUENCE [LARGE SCALE GENOMIC DNA]</scope>
    <source>
        <strain evidence="3">NCAIM B.01391</strain>
    </source>
</reference>
<dbReference type="EMBL" id="JBHSLW010000016">
    <property type="protein sequence ID" value="MFC5420467.1"/>
    <property type="molecule type" value="Genomic_DNA"/>
</dbReference>
<gene>
    <name evidence="2" type="ORF">ACFPOB_12950</name>
</gene>
<keyword evidence="3" id="KW-1185">Reference proteome</keyword>
<evidence type="ECO:0000256" key="1">
    <source>
        <dbReference type="SAM" id="MobiDB-lite"/>
    </source>
</evidence>
<feature type="compositionally biased region" description="Low complexity" evidence="1">
    <location>
        <begin position="25"/>
        <end position="39"/>
    </location>
</feature>
<dbReference type="Proteomes" id="UP001596053">
    <property type="component" value="Unassembled WGS sequence"/>
</dbReference>
<feature type="region of interest" description="Disordered" evidence="1">
    <location>
        <begin position="1"/>
        <end position="46"/>
    </location>
</feature>
<comment type="caution">
    <text evidence="2">The sequence shown here is derived from an EMBL/GenBank/DDBJ whole genome shotgun (WGS) entry which is preliminary data.</text>
</comment>
<protein>
    <submittedName>
        <fullName evidence="2">Uncharacterized protein</fullName>
    </submittedName>
</protein>
<evidence type="ECO:0000313" key="2">
    <source>
        <dbReference type="EMBL" id="MFC5420467.1"/>
    </source>
</evidence>
<name>A0ABW0IQA0_9HYPH</name>